<feature type="transmembrane region" description="Helical" evidence="4">
    <location>
        <begin position="20"/>
        <end position="41"/>
    </location>
</feature>
<evidence type="ECO:0000256" key="1">
    <source>
        <dbReference type="ARBA" id="ARBA00010617"/>
    </source>
</evidence>
<dbReference type="GO" id="GO:0016705">
    <property type="term" value="F:oxidoreductase activity, acting on paired donors, with incorporation or reduction of molecular oxygen"/>
    <property type="evidence" value="ECO:0007669"/>
    <property type="project" value="InterPro"/>
</dbReference>
<gene>
    <name evidence="5" type="ORF">Dsin_005643</name>
</gene>
<dbReference type="Pfam" id="PF00067">
    <property type="entry name" value="p450"/>
    <property type="match status" value="1"/>
</dbReference>
<dbReference type="InterPro" id="IPR001128">
    <property type="entry name" value="Cyt_P450"/>
</dbReference>
<accession>A0AAE0AWX5</accession>
<organism evidence="5 6">
    <name type="scientific">Dipteronia sinensis</name>
    <dbReference type="NCBI Taxonomy" id="43782"/>
    <lineage>
        <taxon>Eukaryota</taxon>
        <taxon>Viridiplantae</taxon>
        <taxon>Streptophyta</taxon>
        <taxon>Embryophyta</taxon>
        <taxon>Tracheophyta</taxon>
        <taxon>Spermatophyta</taxon>
        <taxon>Magnoliopsida</taxon>
        <taxon>eudicotyledons</taxon>
        <taxon>Gunneridae</taxon>
        <taxon>Pentapetalae</taxon>
        <taxon>rosids</taxon>
        <taxon>malvids</taxon>
        <taxon>Sapindales</taxon>
        <taxon>Sapindaceae</taxon>
        <taxon>Hippocastanoideae</taxon>
        <taxon>Acereae</taxon>
        <taxon>Dipteronia</taxon>
    </lineage>
</organism>
<evidence type="ECO:0008006" key="7">
    <source>
        <dbReference type="Google" id="ProtNLM"/>
    </source>
</evidence>
<dbReference type="GO" id="GO:0005506">
    <property type="term" value="F:iron ion binding"/>
    <property type="evidence" value="ECO:0007669"/>
    <property type="project" value="InterPro"/>
</dbReference>
<sequence>MALQSVLKQFLSQLVTPVELLDYNTLFLCLLFVLPLVLLLFKQYLLKSEKLINLPPSPPKLPIIGNLHQLGTLPHRSLRALADKYGPLMLLRLGSSSTLVVSSADMASEMVKTRDIVFSNRPKTTAANIFL</sequence>
<keyword evidence="6" id="KW-1185">Reference proteome</keyword>
<dbReference type="SUPFAM" id="SSF48264">
    <property type="entry name" value="Cytochrome P450"/>
    <property type="match status" value="1"/>
</dbReference>
<keyword evidence="4" id="KW-0472">Membrane</keyword>
<dbReference type="GO" id="GO:0004497">
    <property type="term" value="F:monooxygenase activity"/>
    <property type="evidence" value="ECO:0007669"/>
    <property type="project" value="InterPro"/>
</dbReference>
<evidence type="ECO:0000256" key="3">
    <source>
        <dbReference type="ARBA" id="ARBA00023004"/>
    </source>
</evidence>
<proteinExistence type="inferred from homology"/>
<dbReference type="EMBL" id="JANJYJ010000002">
    <property type="protein sequence ID" value="KAK3225781.1"/>
    <property type="molecule type" value="Genomic_DNA"/>
</dbReference>
<evidence type="ECO:0000313" key="6">
    <source>
        <dbReference type="Proteomes" id="UP001281410"/>
    </source>
</evidence>
<dbReference type="PANTHER" id="PTHR47955">
    <property type="entry name" value="CYTOCHROME P450 FAMILY 71 PROTEIN"/>
    <property type="match status" value="1"/>
</dbReference>
<dbReference type="Proteomes" id="UP001281410">
    <property type="component" value="Unassembled WGS sequence"/>
</dbReference>
<evidence type="ECO:0000256" key="2">
    <source>
        <dbReference type="ARBA" id="ARBA00022723"/>
    </source>
</evidence>
<reference evidence="5" key="1">
    <citation type="journal article" date="2023" name="Plant J.">
        <title>Genome sequences and population genomics provide insights into the demographic history, inbreeding, and mutation load of two 'living fossil' tree species of Dipteronia.</title>
        <authorList>
            <person name="Feng Y."/>
            <person name="Comes H.P."/>
            <person name="Chen J."/>
            <person name="Zhu S."/>
            <person name="Lu R."/>
            <person name="Zhang X."/>
            <person name="Li P."/>
            <person name="Qiu J."/>
            <person name="Olsen K.M."/>
            <person name="Qiu Y."/>
        </authorList>
    </citation>
    <scope>NUCLEOTIDE SEQUENCE</scope>
    <source>
        <strain evidence="5">NBL</strain>
    </source>
</reference>
<dbReference type="Gene3D" id="1.10.630.10">
    <property type="entry name" value="Cytochrome P450"/>
    <property type="match status" value="1"/>
</dbReference>
<dbReference type="GO" id="GO:0020037">
    <property type="term" value="F:heme binding"/>
    <property type="evidence" value="ECO:0007669"/>
    <property type="project" value="InterPro"/>
</dbReference>
<comment type="caution">
    <text evidence="5">The sequence shown here is derived from an EMBL/GenBank/DDBJ whole genome shotgun (WGS) entry which is preliminary data.</text>
</comment>
<protein>
    <recommendedName>
        <fullName evidence="7">Cytochrome P450 76AD1-like protein</fullName>
    </recommendedName>
</protein>
<keyword evidence="3" id="KW-0408">Iron</keyword>
<evidence type="ECO:0000313" key="5">
    <source>
        <dbReference type="EMBL" id="KAK3225781.1"/>
    </source>
</evidence>
<keyword evidence="2" id="KW-0479">Metal-binding</keyword>
<keyword evidence="4" id="KW-1133">Transmembrane helix</keyword>
<dbReference type="InterPro" id="IPR036396">
    <property type="entry name" value="Cyt_P450_sf"/>
</dbReference>
<comment type="similarity">
    <text evidence="1">Belongs to the cytochrome P450 family.</text>
</comment>
<keyword evidence="4" id="KW-0812">Transmembrane</keyword>
<dbReference type="AlphaFoldDB" id="A0AAE0AWX5"/>
<evidence type="ECO:0000256" key="4">
    <source>
        <dbReference type="SAM" id="Phobius"/>
    </source>
</evidence>
<dbReference type="PANTHER" id="PTHR47955:SF15">
    <property type="entry name" value="CYTOCHROME P450 71A2-LIKE"/>
    <property type="match status" value="1"/>
</dbReference>
<name>A0AAE0AWX5_9ROSI</name>